<dbReference type="Proteomes" id="UP001222800">
    <property type="component" value="Chromosome"/>
</dbReference>
<keyword evidence="3" id="KW-1185">Reference proteome</keyword>
<dbReference type="PRINTS" id="PR00944">
    <property type="entry name" value="CUEXPORT"/>
</dbReference>
<evidence type="ECO:0000259" key="1">
    <source>
        <dbReference type="PROSITE" id="PS50846"/>
    </source>
</evidence>
<dbReference type="CDD" id="cd00371">
    <property type="entry name" value="HMA"/>
    <property type="match status" value="1"/>
</dbReference>
<feature type="domain" description="HMA" evidence="1">
    <location>
        <begin position="1"/>
        <end position="66"/>
    </location>
</feature>
<evidence type="ECO:0000313" key="3">
    <source>
        <dbReference type="Proteomes" id="UP001222800"/>
    </source>
</evidence>
<protein>
    <submittedName>
        <fullName evidence="2">Heavy-metal-associated domain-containing protein</fullName>
    </submittedName>
</protein>
<organism evidence="2 3">
    <name type="scientific">Tepidibacter hydrothermalis</name>
    <dbReference type="NCBI Taxonomy" id="3036126"/>
    <lineage>
        <taxon>Bacteria</taxon>
        <taxon>Bacillati</taxon>
        <taxon>Bacillota</taxon>
        <taxon>Clostridia</taxon>
        <taxon>Peptostreptococcales</taxon>
        <taxon>Peptostreptococcaceae</taxon>
        <taxon>Tepidibacter</taxon>
    </lineage>
</organism>
<dbReference type="InterPro" id="IPR000428">
    <property type="entry name" value="Cu-bd"/>
</dbReference>
<proteinExistence type="predicted"/>
<evidence type="ECO:0000313" key="2">
    <source>
        <dbReference type="EMBL" id="WFD09666.1"/>
    </source>
</evidence>
<dbReference type="InterPro" id="IPR006121">
    <property type="entry name" value="HMA_dom"/>
</dbReference>
<dbReference type="Gene3D" id="3.30.70.100">
    <property type="match status" value="1"/>
</dbReference>
<dbReference type="PROSITE" id="PS50846">
    <property type="entry name" value="HMA_2"/>
    <property type="match status" value="1"/>
</dbReference>
<dbReference type="SUPFAM" id="SSF55008">
    <property type="entry name" value="HMA, heavy metal-associated domain"/>
    <property type="match status" value="1"/>
</dbReference>
<sequence>MKKVINIEGMSCGHCAGRVKTELQSIDGVKGAEVSAEEKKAVVELTNEVDNETLKEAVIEAGYEVVSID</sequence>
<dbReference type="RefSeq" id="WP_277731599.1">
    <property type="nucleotide sequence ID" value="NZ_CP120733.1"/>
</dbReference>
<gene>
    <name evidence="2" type="ORF">P4S50_14910</name>
</gene>
<reference evidence="2 3" key="1">
    <citation type="submission" date="2023-03" db="EMBL/GenBank/DDBJ databases">
        <title>Complete genome sequence of Tepidibacter sp. SWIR-1, isolated from a deep-sea hydrothermal vent.</title>
        <authorList>
            <person name="Li X."/>
        </authorList>
    </citation>
    <scope>NUCLEOTIDE SEQUENCE [LARGE SCALE GENOMIC DNA]</scope>
    <source>
        <strain evidence="2 3">SWIR-1</strain>
    </source>
</reference>
<dbReference type="Pfam" id="PF00403">
    <property type="entry name" value="HMA"/>
    <property type="match status" value="1"/>
</dbReference>
<name>A0ABY8E9Q8_9FIRM</name>
<dbReference type="EMBL" id="CP120733">
    <property type="protein sequence ID" value="WFD09666.1"/>
    <property type="molecule type" value="Genomic_DNA"/>
</dbReference>
<dbReference type="InterPro" id="IPR036163">
    <property type="entry name" value="HMA_dom_sf"/>
</dbReference>
<accession>A0ABY8E9Q8</accession>